<evidence type="ECO:0008006" key="3">
    <source>
        <dbReference type="Google" id="ProtNLM"/>
    </source>
</evidence>
<reference evidence="1 2" key="1">
    <citation type="journal article" date="2017" name="Curr. Biol.">
        <title>The Evolution of Venom by Co-option of Single-Copy Genes.</title>
        <authorList>
            <person name="Martinson E.O."/>
            <person name="Mrinalini"/>
            <person name="Kelkar Y.D."/>
            <person name="Chang C.H."/>
            <person name="Werren J.H."/>
        </authorList>
    </citation>
    <scope>NUCLEOTIDE SEQUENCE [LARGE SCALE GENOMIC DNA]</scope>
    <source>
        <strain evidence="1 2">Alberta</strain>
        <tissue evidence="1">Whole body</tissue>
    </source>
</reference>
<proteinExistence type="predicted"/>
<dbReference type="GO" id="GO:0005175">
    <property type="term" value="F:CD27 receptor binding"/>
    <property type="evidence" value="ECO:0007669"/>
    <property type="project" value="TreeGrafter"/>
</dbReference>
<dbReference type="AlphaFoldDB" id="A0A232FGB1"/>
<sequence>MPKRRCPFDEDLSPQMKTHIGELEVLKQDENSMNNVYKKTLQALKEGSKLYPFGKGNSNVTVKMPLEVCGCCRYIDSRKPCRCSYCDQIMCNLCLVPCSKCCESFCQNCSLTVYDTDEQNMCMSCYK</sequence>
<dbReference type="PANTHER" id="PTHR14365:SF1">
    <property type="entry name" value="APOPTOSIS REGULATORY PROTEIN SIVA"/>
    <property type="match status" value="1"/>
</dbReference>
<dbReference type="GO" id="GO:0097191">
    <property type="term" value="P:extrinsic apoptotic signaling pathway"/>
    <property type="evidence" value="ECO:0007669"/>
    <property type="project" value="TreeGrafter"/>
</dbReference>
<accession>A0A232FGB1</accession>
<dbReference type="Proteomes" id="UP000215335">
    <property type="component" value="Unassembled WGS sequence"/>
</dbReference>
<evidence type="ECO:0000313" key="1">
    <source>
        <dbReference type="EMBL" id="OXU29469.1"/>
    </source>
</evidence>
<gene>
    <name evidence="1" type="ORF">TSAR_009189</name>
</gene>
<dbReference type="Pfam" id="PF05458">
    <property type="entry name" value="Siva"/>
    <property type="match status" value="1"/>
</dbReference>
<dbReference type="InterPro" id="IPR022773">
    <property type="entry name" value="Siva"/>
</dbReference>
<dbReference type="STRING" id="543379.A0A232FGB1"/>
<comment type="caution">
    <text evidence="1">The sequence shown here is derived from an EMBL/GenBank/DDBJ whole genome shotgun (WGS) entry which is preliminary data.</text>
</comment>
<organism evidence="1 2">
    <name type="scientific">Trichomalopsis sarcophagae</name>
    <dbReference type="NCBI Taxonomy" id="543379"/>
    <lineage>
        <taxon>Eukaryota</taxon>
        <taxon>Metazoa</taxon>
        <taxon>Ecdysozoa</taxon>
        <taxon>Arthropoda</taxon>
        <taxon>Hexapoda</taxon>
        <taxon>Insecta</taxon>
        <taxon>Pterygota</taxon>
        <taxon>Neoptera</taxon>
        <taxon>Endopterygota</taxon>
        <taxon>Hymenoptera</taxon>
        <taxon>Apocrita</taxon>
        <taxon>Proctotrupomorpha</taxon>
        <taxon>Chalcidoidea</taxon>
        <taxon>Pteromalidae</taxon>
        <taxon>Pteromalinae</taxon>
        <taxon>Trichomalopsis</taxon>
    </lineage>
</organism>
<name>A0A232FGB1_9HYME</name>
<evidence type="ECO:0000313" key="2">
    <source>
        <dbReference type="Proteomes" id="UP000215335"/>
    </source>
</evidence>
<dbReference type="OrthoDB" id="60860at2759"/>
<keyword evidence="2" id="KW-1185">Reference proteome</keyword>
<dbReference type="PANTHER" id="PTHR14365">
    <property type="entry name" value="APOPTOSIS REGULATORY PROTEIN SIVA"/>
    <property type="match status" value="1"/>
</dbReference>
<protein>
    <recommendedName>
        <fullName evidence="3">Apoptosis regulatory protein Siva</fullName>
    </recommendedName>
</protein>
<dbReference type="EMBL" id="NNAY01000287">
    <property type="protein sequence ID" value="OXU29469.1"/>
    <property type="molecule type" value="Genomic_DNA"/>
</dbReference>